<dbReference type="AlphaFoldDB" id="A0A1A6A0P2"/>
<evidence type="ECO:0000313" key="2">
    <source>
        <dbReference type="EMBL" id="OBR83629.1"/>
    </source>
</evidence>
<dbReference type="KEGG" id="kdj:28969608"/>
<dbReference type="GeneID" id="28969608"/>
<evidence type="ECO:0000313" key="4">
    <source>
        <dbReference type="Proteomes" id="UP000078595"/>
    </source>
</evidence>
<evidence type="ECO:0000256" key="1">
    <source>
        <dbReference type="SAM" id="SignalP"/>
    </source>
</evidence>
<organism evidence="2">
    <name type="scientific">Kwoniella dejecticola CBS 10117</name>
    <dbReference type="NCBI Taxonomy" id="1296121"/>
    <lineage>
        <taxon>Eukaryota</taxon>
        <taxon>Fungi</taxon>
        <taxon>Dikarya</taxon>
        <taxon>Basidiomycota</taxon>
        <taxon>Agaricomycotina</taxon>
        <taxon>Tremellomycetes</taxon>
        <taxon>Tremellales</taxon>
        <taxon>Cryptococcaceae</taxon>
        <taxon>Kwoniella</taxon>
    </lineage>
</organism>
<gene>
    <name evidence="2" type="ORF">I303_05909</name>
    <name evidence="3" type="ORF">I303_105887</name>
</gene>
<accession>A0A1A6A0P2</accession>
<evidence type="ECO:0000313" key="3">
    <source>
        <dbReference type="EMBL" id="WWC63287.1"/>
    </source>
</evidence>
<dbReference type="OrthoDB" id="2566135at2759"/>
<dbReference type="RefSeq" id="XP_018261471.1">
    <property type="nucleotide sequence ID" value="XM_018409199.1"/>
</dbReference>
<dbReference type="EMBL" id="CP144536">
    <property type="protein sequence ID" value="WWC63287.1"/>
    <property type="molecule type" value="Genomic_DNA"/>
</dbReference>
<reference evidence="3" key="2">
    <citation type="submission" date="2013-07" db="EMBL/GenBank/DDBJ databases">
        <authorList>
            <consortium name="The Broad Institute Genome Sequencing Platform"/>
            <person name="Cuomo C."/>
            <person name="Litvintseva A."/>
            <person name="Chen Y."/>
            <person name="Heitman J."/>
            <person name="Sun S."/>
            <person name="Springer D."/>
            <person name="Dromer F."/>
            <person name="Young S.K."/>
            <person name="Zeng Q."/>
            <person name="Gargeya S."/>
            <person name="Fitzgerald M."/>
            <person name="Abouelleil A."/>
            <person name="Alvarado L."/>
            <person name="Berlin A.M."/>
            <person name="Chapman S.B."/>
            <person name="Dewar J."/>
            <person name="Goldberg J."/>
            <person name="Griggs A."/>
            <person name="Gujja S."/>
            <person name="Hansen M."/>
            <person name="Howarth C."/>
            <person name="Imamovic A."/>
            <person name="Larimer J."/>
            <person name="McCowan C."/>
            <person name="Murphy C."/>
            <person name="Pearson M."/>
            <person name="Priest M."/>
            <person name="Roberts A."/>
            <person name="Saif S."/>
            <person name="Shea T."/>
            <person name="Sykes S."/>
            <person name="Wortman J."/>
            <person name="Nusbaum C."/>
            <person name="Birren B."/>
        </authorList>
    </citation>
    <scope>NUCLEOTIDE SEQUENCE</scope>
    <source>
        <strain evidence="3">CBS 10117</strain>
    </source>
</reference>
<reference evidence="2" key="1">
    <citation type="submission" date="2013-07" db="EMBL/GenBank/DDBJ databases">
        <title>The Genome Sequence of Cryptococcus dejecticola CBS10117.</title>
        <authorList>
            <consortium name="The Broad Institute Genome Sequencing Platform"/>
            <person name="Cuomo C."/>
            <person name="Litvintseva A."/>
            <person name="Chen Y."/>
            <person name="Heitman J."/>
            <person name="Sun S."/>
            <person name="Springer D."/>
            <person name="Dromer F."/>
            <person name="Young S.K."/>
            <person name="Zeng Q."/>
            <person name="Gargeya S."/>
            <person name="Fitzgerald M."/>
            <person name="Abouelleil A."/>
            <person name="Alvarado L."/>
            <person name="Berlin A.M."/>
            <person name="Chapman S.B."/>
            <person name="Dewar J."/>
            <person name="Goldberg J."/>
            <person name="Griggs A."/>
            <person name="Gujja S."/>
            <person name="Hansen M."/>
            <person name="Howarth C."/>
            <person name="Imamovic A."/>
            <person name="Larimer J."/>
            <person name="McCowan C."/>
            <person name="Murphy C."/>
            <person name="Pearson M."/>
            <person name="Priest M."/>
            <person name="Roberts A."/>
            <person name="Saif S."/>
            <person name="Shea T."/>
            <person name="Sykes S."/>
            <person name="Wortman J."/>
            <person name="Nusbaum C."/>
            <person name="Birren B."/>
        </authorList>
    </citation>
    <scope>NUCLEOTIDE SEQUENCE [LARGE SCALE GENOMIC DNA]</scope>
    <source>
        <strain evidence="2">CBS 10117</strain>
    </source>
</reference>
<sequence>MFNIKYFSLLAALTVAQDMPNPAPLIPEDNIPAKRAGIDAVTLTIDFAEHTRYINSLSDEDTVWGGTTAKQFTWFDQTGMGFPFSWLIYDTNVPEDKLTDGDIQYNMSASILFPSMPAATPARFAVRRRMPYCVFRSDCKAQIPKDFKAGQEVSIKIDTKPPYVHSAESQTSWKDITDVANAICDAGECVAEDQCAGLEFPKWDQAYLDDYIKY</sequence>
<keyword evidence="4" id="KW-1185">Reference proteome</keyword>
<feature type="chain" id="PRO_5008341986" evidence="1">
    <location>
        <begin position="17"/>
        <end position="214"/>
    </location>
</feature>
<dbReference type="VEuPathDB" id="FungiDB:I303_05909"/>
<dbReference type="Proteomes" id="UP000078595">
    <property type="component" value="Chromosome 7"/>
</dbReference>
<dbReference type="EMBL" id="KI894033">
    <property type="protein sequence ID" value="OBR83629.1"/>
    <property type="molecule type" value="Genomic_DNA"/>
</dbReference>
<proteinExistence type="predicted"/>
<protein>
    <submittedName>
        <fullName evidence="2">Uncharacterized protein</fullName>
    </submittedName>
</protein>
<feature type="signal peptide" evidence="1">
    <location>
        <begin position="1"/>
        <end position="16"/>
    </location>
</feature>
<name>A0A1A6A0P2_9TREE</name>
<reference evidence="3" key="3">
    <citation type="submission" date="2024-02" db="EMBL/GenBank/DDBJ databases">
        <title>Comparative genomics of Cryptococcus and Kwoniella reveals pathogenesis evolution and contrasting modes of karyotype evolution via chromosome fusion or intercentromeric recombination.</title>
        <authorList>
            <person name="Coelho M.A."/>
            <person name="David-Palma M."/>
            <person name="Shea T."/>
            <person name="Bowers K."/>
            <person name="McGinley-Smith S."/>
            <person name="Mohammad A.W."/>
            <person name="Gnirke A."/>
            <person name="Yurkov A.M."/>
            <person name="Nowrousian M."/>
            <person name="Sun S."/>
            <person name="Cuomo C.A."/>
            <person name="Heitman J."/>
        </authorList>
    </citation>
    <scope>NUCLEOTIDE SEQUENCE</scope>
    <source>
        <strain evidence="3">CBS 10117</strain>
    </source>
</reference>
<keyword evidence="1" id="KW-0732">Signal</keyword>